<dbReference type="Gene3D" id="3.30.710.10">
    <property type="entry name" value="Potassium Channel Kv1.1, Chain A"/>
    <property type="match status" value="1"/>
</dbReference>
<name>A0A336MCS1_CULSO</name>
<feature type="compositionally biased region" description="Acidic residues" evidence="1">
    <location>
        <begin position="87"/>
        <end position="96"/>
    </location>
</feature>
<feature type="compositionally biased region" description="Low complexity" evidence="1">
    <location>
        <begin position="1412"/>
        <end position="1425"/>
    </location>
</feature>
<dbReference type="EMBL" id="UFQT01000941">
    <property type="protein sequence ID" value="SSX28124.1"/>
    <property type="molecule type" value="Genomic_DNA"/>
</dbReference>
<feature type="domain" description="BTB" evidence="2">
    <location>
        <begin position="844"/>
        <end position="911"/>
    </location>
</feature>
<feature type="region of interest" description="Disordered" evidence="1">
    <location>
        <begin position="1554"/>
        <end position="1588"/>
    </location>
</feature>
<feature type="compositionally biased region" description="Polar residues" evidence="1">
    <location>
        <begin position="1473"/>
        <end position="1482"/>
    </location>
</feature>
<feature type="compositionally biased region" description="Low complexity" evidence="1">
    <location>
        <begin position="477"/>
        <end position="491"/>
    </location>
</feature>
<evidence type="ECO:0000313" key="3">
    <source>
        <dbReference type="EMBL" id="SSX07890.1"/>
    </source>
</evidence>
<accession>A0A336MCS1</accession>
<reference evidence="3" key="1">
    <citation type="submission" date="2018-04" db="EMBL/GenBank/DDBJ databases">
        <authorList>
            <person name="Go L.Y."/>
            <person name="Mitchell J.A."/>
        </authorList>
    </citation>
    <scope>NUCLEOTIDE SEQUENCE</scope>
    <source>
        <tissue evidence="3">Whole organism</tissue>
    </source>
</reference>
<feature type="compositionally biased region" description="Basic and acidic residues" evidence="1">
    <location>
        <begin position="1340"/>
        <end position="1353"/>
    </location>
</feature>
<feature type="region of interest" description="Disordered" evidence="1">
    <location>
        <begin position="1"/>
        <end position="125"/>
    </location>
</feature>
<feature type="compositionally biased region" description="Gly residues" evidence="1">
    <location>
        <begin position="65"/>
        <end position="74"/>
    </location>
</feature>
<feature type="compositionally biased region" description="Low complexity" evidence="1">
    <location>
        <begin position="1456"/>
        <end position="1472"/>
    </location>
</feature>
<protein>
    <submittedName>
        <fullName evidence="4">CSON015209 protein</fullName>
    </submittedName>
</protein>
<sequence>MIRRTGDSDNFSSRRDENETQPSTAATGTTTNNINLIEEFLSKAGHSSLRNSKEEKERQNEVISYGGGGSGGFSGPSSITDPIESLNNDDDDDEGESTISTSDRIRNASDSGFSTTNTNIDYGVNSSEVTPKRSCFIDASTLYDENELNSMQTVTQCTSNAESSSPFRSSVSSTTSSSSQARSCDSKQDNEKRQGYLVFKNSIHQYSGHPIQTNSSSRDAEDFEILDFPELEQNATPQNSLAYIPTAAHDDDRGRVEEAAPILMASEIYSKTSSGKRQQKHDESAPIVSGGAAISDFKPTITDSPSVKRRTEMCPIVSGGFRDTDLIVSSEPVKEPKKRSSSVTSASWIVDVSDLKSSNSQNSCEAKNDFSSLKYNSVRDTNSPKPSLSFYVNFEPEKEKPKELRDFENPKSLQLNKSTGFFIDLSGDKMKSVDAASVPETTETNKKPETESDTKNIFSMFIDFGENKKPRSATPRLSSSLSNNNKSLENSFKTASSQLGPTNPSKDNKEIEIIKVTPVRPNTLPEHKTITESLKQQSIPEVASPSPVTDKHSIASDSFTSNTNSHSDPNNVVAGSGKKRHDAKINETFDKSSIGSLTDGILSKDLSPISSTETDDNTFQRDSDGSFIPQKKSDNESHQSVIKSQESEMQSAMDTLQARIEKQKQQLLDTPTSDGGSAFVKLSDMDKQPKSMSGVEDYYVSIKNGSKGMSTSAGVVGGGGGGVKKHNWLAELTNQSTDLGKLSPSEGNVNSIPLASSVENSKSLSRLFPHLGDVFSKSLPNDVDFHNYRNSNCLSDIAQSEISNTTTSSVTSGLDSPDESSISCRQPRRLGEDLLKMFLQEIATDITVEVGSKRMRAHKCILRSRCQYFAAILAGNWVQNAGNVISLSGYSYAAVHFALCHIYSGASYPPEGISLMELASLSDLLGLEGLKEVTTYALKINYCHNFHKPCSGCIEGVMQVFPVTLNHGLDDLYRKCLKWSCKYWGKIWTTRSFALLPTDVIYRCRQSILSHMSSESVLNTIIDCEQMLSVLELSRWAVLIENVVREVLESAHMYIADHFANLLASDSFLSLGHGKSWAITHLEDLLLRTASTLTPDQACKSYPRAVRLNTLLTVPNSLSFDSGKKVTSVNSDDDSLTWNEDFVRLISAILTATEQCLIRQCSRAMKCSSWQRMDTNLKSKIQKLACITDVIEEKKLTSIRNKINSNYTPLVQHQSRDSGLNQIRMAIQAHNNKSHVRAAPVPLQPSQSTNTVPSSMKPSVPKMGINRTTHRFIDEHRYHSYPGNFAKATSNTTTTVAPKVDTVERLKVMNGSIGSNASSRKSSNVSGISESKHTSLPKSRLADVKPRYLEPKKVYAPPPPEIYKIGNNKSNASSRTASPTVARNRKMVESKTSQDSNISLDSLSSPHHKKSSIISSKTTSKESLSQFNNYHHQKGQKENIDKNVKTTLGVPRNPRSRIGSGSSTQSASHSSSLTAANRTVRSLKSKSTDTSPSNNVPKSYFTPRSRNILTKREQKAVTNTTATKNVPVAPIKLPTSARERNKLRAQLGIASVPLPIPSTGNTKMHPLRKSATGPSSSINNYNKNTTKSSDTAKIDLTKVKNEKNNIAKKRQEVPPEQVQDTNIYEDDHESVEIAEELSYSMSSRLERSSTFCKESSDITDLVTIE</sequence>
<dbReference type="EMBL" id="UFQS01000941">
    <property type="protein sequence ID" value="SSX07890.1"/>
    <property type="molecule type" value="Genomic_DNA"/>
</dbReference>
<feature type="region of interest" description="Disordered" evidence="1">
    <location>
        <begin position="1242"/>
        <end position="1263"/>
    </location>
</feature>
<dbReference type="Pfam" id="PF26017">
    <property type="entry name" value="BACK_BTBD8"/>
    <property type="match status" value="1"/>
</dbReference>
<feature type="compositionally biased region" description="Polar residues" evidence="1">
    <location>
        <begin position="1572"/>
        <end position="1588"/>
    </location>
</feature>
<feature type="region of interest" description="Disordered" evidence="1">
    <location>
        <begin position="1311"/>
        <end position="1502"/>
    </location>
</feature>
<dbReference type="CDD" id="cd18286">
    <property type="entry name" value="BTB2_POZ_BTBD8"/>
    <property type="match status" value="1"/>
</dbReference>
<feature type="compositionally biased region" description="Low complexity" evidence="1">
    <location>
        <begin position="163"/>
        <end position="183"/>
    </location>
</feature>
<dbReference type="CDD" id="cd18490">
    <property type="entry name" value="BACK_BTBD8"/>
    <property type="match status" value="1"/>
</dbReference>
<feature type="compositionally biased region" description="Basic and acidic residues" evidence="1">
    <location>
        <begin position="1"/>
        <end position="18"/>
    </location>
</feature>
<evidence type="ECO:0000259" key="2">
    <source>
        <dbReference type="PROSITE" id="PS50097"/>
    </source>
</evidence>
<feature type="compositionally biased region" description="Polar residues" evidence="1">
    <location>
        <begin position="638"/>
        <end position="652"/>
    </location>
</feature>
<reference evidence="4" key="2">
    <citation type="submission" date="2018-07" db="EMBL/GenBank/DDBJ databases">
        <authorList>
            <person name="Quirk P.G."/>
            <person name="Krulwich T.A."/>
        </authorList>
    </citation>
    <scope>NUCLEOTIDE SEQUENCE</scope>
</reference>
<proteinExistence type="predicted"/>
<feature type="compositionally biased region" description="Polar residues" evidence="1">
    <location>
        <begin position="97"/>
        <end position="125"/>
    </location>
</feature>
<feature type="compositionally biased region" description="Basic and acidic residues" evidence="1">
    <location>
        <begin position="443"/>
        <end position="454"/>
    </location>
</feature>
<feature type="compositionally biased region" description="Polar residues" evidence="1">
    <location>
        <begin position="1244"/>
        <end position="1257"/>
    </location>
</feature>
<dbReference type="InterPro" id="IPR043225">
    <property type="entry name" value="BACK_BTBD8"/>
</dbReference>
<dbReference type="VEuPathDB" id="VectorBase:CSON015209"/>
<feature type="compositionally biased region" description="Polar residues" evidence="1">
    <location>
        <begin position="492"/>
        <end position="505"/>
    </location>
</feature>
<dbReference type="Pfam" id="PF00651">
    <property type="entry name" value="BTB"/>
    <property type="match status" value="1"/>
</dbReference>
<feature type="region of interest" description="Disordered" evidence="1">
    <location>
        <begin position="434"/>
        <end position="454"/>
    </location>
</feature>
<feature type="compositionally biased region" description="Polar residues" evidence="1">
    <location>
        <begin position="1367"/>
        <end position="1381"/>
    </location>
</feature>
<feature type="compositionally biased region" description="Basic and acidic residues" evidence="1">
    <location>
        <begin position="1435"/>
        <end position="1444"/>
    </location>
</feature>
<feature type="compositionally biased region" description="Polar residues" evidence="1">
    <location>
        <begin position="1488"/>
        <end position="1502"/>
    </location>
</feature>
<dbReference type="PANTHER" id="PTHR22427:SF7">
    <property type="entry name" value="GH15728P"/>
    <property type="match status" value="1"/>
</dbReference>
<dbReference type="SUPFAM" id="SSF54695">
    <property type="entry name" value="POZ domain"/>
    <property type="match status" value="1"/>
</dbReference>
<feature type="region of interest" description="Disordered" evidence="1">
    <location>
        <begin position="531"/>
        <end position="652"/>
    </location>
</feature>
<dbReference type="InterPro" id="IPR000210">
    <property type="entry name" value="BTB/POZ_dom"/>
</dbReference>
<gene>
    <name evidence="4" type="primary">CSON015209</name>
</gene>
<feature type="compositionally biased region" description="Polar residues" evidence="1">
    <location>
        <begin position="1390"/>
        <end position="1401"/>
    </location>
</feature>
<feature type="region of interest" description="Disordered" evidence="1">
    <location>
        <begin position="467"/>
        <end position="509"/>
    </location>
</feature>
<evidence type="ECO:0000256" key="1">
    <source>
        <dbReference type="SAM" id="MobiDB-lite"/>
    </source>
</evidence>
<feature type="compositionally biased region" description="Polar residues" evidence="1">
    <location>
        <begin position="555"/>
        <end position="570"/>
    </location>
</feature>
<feature type="compositionally biased region" description="Low complexity" evidence="1">
    <location>
        <begin position="24"/>
        <end position="33"/>
    </location>
</feature>
<feature type="region of interest" description="Disordered" evidence="1">
    <location>
        <begin position="157"/>
        <end position="191"/>
    </location>
</feature>
<dbReference type="SMART" id="SM00225">
    <property type="entry name" value="BTB"/>
    <property type="match status" value="1"/>
</dbReference>
<organism evidence="4">
    <name type="scientific">Culicoides sonorensis</name>
    <name type="common">Biting midge</name>
    <dbReference type="NCBI Taxonomy" id="179676"/>
    <lineage>
        <taxon>Eukaryota</taxon>
        <taxon>Metazoa</taxon>
        <taxon>Ecdysozoa</taxon>
        <taxon>Arthropoda</taxon>
        <taxon>Hexapoda</taxon>
        <taxon>Insecta</taxon>
        <taxon>Pterygota</taxon>
        <taxon>Neoptera</taxon>
        <taxon>Endopterygota</taxon>
        <taxon>Diptera</taxon>
        <taxon>Nematocera</taxon>
        <taxon>Chironomoidea</taxon>
        <taxon>Ceratopogonidae</taxon>
        <taxon>Ceratopogoninae</taxon>
        <taxon>Culicoides</taxon>
        <taxon>Monoculicoides</taxon>
    </lineage>
</organism>
<feature type="compositionally biased region" description="Basic and acidic residues" evidence="1">
    <location>
        <begin position="51"/>
        <end position="60"/>
    </location>
</feature>
<evidence type="ECO:0000313" key="4">
    <source>
        <dbReference type="EMBL" id="SSX28124.1"/>
    </source>
</evidence>
<dbReference type="InterPro" id="IPR011333">
    <property type="entry name" value="SKP1/BTB/POZ_sf"/>
</dbReference>
<dbReference type="PROSITE" id="PS50097">
    <property type="entry name" value="BTB"/>
    <property type="match status" value="1"/>
</dbReference>
<dbReference type="PANTHER" id="PTHR22427">
    <property type="entry name" value="GH15728P"/>
    <property type="match status" value="1"/>
</dbReference>
<feature type="compositionally biased region" description="Low complexity" evidence="1">
    <location>
        <begin position="1311"/>
        <end position="1327"/>
    </location>
</feature>